<feature type="domain" description="CheW-like" evidence="15">
    <location>
        <begin position="640"/>
        <end position="780"/>
    </location>
</feature>
<evidence type="ECO:0000256" key="10">
    <source>
        <dbReference type="ARBA" id="ARBA00023012"/>
    </source>
</evidence>
<keyword evidence="18" id="KW-1185">Reference proteome</keyword>
<evidence type="ECO:0000256" key="7">
    <source>
        <dbReference type="ARBA" id="ARBA00022741"/>
    </source>
</evidence>
<feature type="modified residue" description="Phosphohistidine" evidence="12">
    <location>
        <position position="48"/>
    </location>
</feature>
<evidence type="ECO:0000256" key="1">
    <source>
        <dbReference type="ARBA" id="ARBA00000085"/>
    </source>
</evidence>
<feature type="domain" description="Histidine kinase" evidence="14">
    <location>
        <begin position="435"/>
        <end position="638"/>
    </location>
</feature>
<feature type="region of interest" description="Disordered" evidence="13">
    <location>
        <begin position="133"/>
        <end position="160"/>
    </location>
</feature>
<dbReference type="InterPro" id="IPR036061">
    <property type="entry name" value="CheW-like_dom_sf"/>
</dbReference>
<proteinExistence type="predicted"/>
<dbReference type="SUPFAM" id="SSF55874">
    <property type="entry name" value="ATPase domain of HSP90 chaperone/DNA topoisomerase II/histidine kinase"/>
    <property type="match status" value="1"/>
</dbReference>
<dbReference type="RefSeq" id="WP_229778316.1">
    <property type="nucleotide sequence ID" value="NZ_BMOT01000008.1"/>
</dbReference>
<dbReference type="Proteomes" id="UP001203212">
    <property type="component" value="Unassembled WGS sequence"/>
</dbReference>
<keyword evidence="8" id="KW-0418">Kinase</keyword>
<feature type="compositionally biased region" description="Polar residues" evidence="13">
    <location>
        <begin position="133"/>
        <end position="159"/>
    </location>
</feature>
<evidence type="ECO:0000259" key="15">
    <source>
        <dbReference type="PROSITE" id="PS50851"/>
    </source>
</evidence>
<keyword evidence="5 12" id="KW-0597">Phosphoprotein</keyword>
<comment type="catalytic activity">
    <reaction evidence="1">
        <text>ATP + protein L-histidine = ADP + protein N-phospho-L-histidine.</text>
        <dbReference type="EC" id="2.7.13.3"/>
    </reaction>
</comment>
<dbReference type="SUPFAM" id="SSF50341">
    <property type="entry name" value="CheW-like"/>
    <property type="match status" value="1"/>
</dbReference>
<evidence type="ECO:0000256" key="12">
    <source>
        <dbReference type="PROSITE-ProRule" id="PRU00110"/>
    </source>
</evidence>
<dbReference type="SMART" id="SM00073">
    <property type="entry name" value="HPT"/>
    <property type="match status" value="1"/>
</dbReference>
<evidence type="ECO:0000313" key="18">
    <source>
        <dbReference type="Proteomes" id="UP001203212"/>
    </source>
</evidence>
<evidence type="ECO:0000256" key="2">
    <source>
        <dbReference type="ARBA" id="ARBA00012438"/>
    </source>
</evidence>
<evidence type="ECO:0000259" key="16">
    <source>
        <dbReference type="PROSITE" id="PS50894"/>
    </source>
</evidence>
<dbReference type="CDD" id="cd00731">
    <property type="entry name" value="CheA_reg"/>
    <property type="match status" value="1"/>
</dbReference>
<keyword evidence="10" id="KW-0902">Two-component regulatory system</keyword>
<gene>
    <name evidence="17" type="ORF">L2689_16195</name>
</gene>
<dbReference type="InterPro" id="IPR037006">
    <property type="entry name" value="CheA-like_homodim_sf"/>
</dbReference>
<dbReference type="InterPro" id="IPR002545">
    <property type="entry name" value="CheW-lke_dom"/>
</dbReference>
<dbReference type="CDD" id="cd00088">
    <property type="entry name" value="HPT"/>
    <property type="match status" value="1"/>
</dbReference>
<dbReference type="InterPro" id="IPR036641">
    <property type="entry name" value="HPT_dom_sf"/>
</dbReference>
<organism evidence="17 18">
    <name type="scientific">Shewanella aestuarii</name>
    <dbReference type="NCBI Taxonomy" id="1028752"/>
    <lineage>
        <taxon>Bacteria</taxon>
        <taxon>Pseudomonadati</taxon>
        <taxon>Pseudomonadota</taxon>
        <taxon>Gammaproteobacteria</taxon>
        <taxon>Alteromonadales</taxon>
        <taxon>Shewanellaceae</taxon>
        <taxon>Shewanella</taxon>
    </lineage>
</organism>
<comment type="caution">
    <text evidence="17">The sequence shown here is derived from an EMBL/GenBank/DDBJ whole genome shotgun (WGS) entry which is preliminary data.</text>
</comment>
<dbReference type="Gene3D" id="3.30.565.10">
    <property type="entry name" value="Histidine kinase-like ATPase, C-terminal domain"/>
    <property type="match status" value="1"/>
</dbReference>
<evidence type="ECO:0000313" key="17">
    <source>
        <dbReference type="EMBL" id="MCL1118767.1"/>
    </source>
</evidence>
<dbReference type="InterPro" id="IPR003594">
    <property type="entry name" value="HATPase_dom"/>
</dbReference>
<sequence length="788" mass="87524">MDIDLSQFSQVFFEESLEGLSKMESELLAIDIDNFDQESINTIFRAAHSIKGGSATFGFTEVANFTHLLETLLDEIREQIRPMQPQHVEMLLASVDVIRNMIDALMKDQAFNDPALAPLMKQFEQALAQPSNDNIATDNSAANKVQSPNDISMSETTPPDTGLDPNLALWQIDFSAGEDILRCGNDPIYMFTELAELGQLKVTLKDVAYPDVDEYEAEVCYLQWRLLLLTDTSLSRIKEVFEWVESECDIQFTQLERNAETDAQFISPFDAKALKEANKHASEETFVHKDAPTPNLTESQSALEPFNSFDMSSALAEAFEQQNQPSPQAFPIEQIETKTADEQADQIKQVETNQTLTSNTTAVSTASEQPNTSVVARPTSRSTDINQSSIRVNIEKVDQLINMVGELVITQAMLGQIGQQETINQETLITLRLGLEQLASHTRELQENVMQIRMMPISFAFNRFPRLVHDISLQLGKKVDLVLSGEETELDKTVMEKIVDPLVHLVRNSLDHGIEVPEQRRTLGKPESGTIKLNAFHRGGNIIIEIIDDGAGLNTDKILSIARKKGLVADNEHLNTEEIHQLIFKPGFSTADNVSGLSGRGVGMDVVKRNITELNGDINLSSTPGKGSHMTIRLPLTLAILDGQLVRVGDHVYVVPLMSIHESLQVSERQINDLGKDQQGHRQEVIHLREEFIPIVKVFEQFNHQADAKNIEKGIVMIVDCNNKKVGLLVDELLSQQQVVIKNLEVNYTKTPGISGATILGNGEVALIIDVISLTHLSGIGHHKEHAA</sequence>
<dbReference type="InterPro" id="IPR051315">
    <property type="entry name" value="Bact_Chemotaxis_CheA"/>
</dbReference>
<evidence type="ECO:0000256" key="3">
    <source>
        <dbReference type="ARBA" id="ARBA00021495"/>
    </source>
</evidence>
<keyword evidence="4" id="KW-0145">Chemotaxis</keyword>
<dbReference type="EC" id="2.7.13.3" evidence="2"/>
<dbReference type="CDD" id="cd16916">
    <property type="entry name" value="HATPase_CheA-like"/>
    <property type="match status" value="1"/>
</dbReference>
<dbReference type="Pfam" id="PF02895">
    <property type="entry name" value="H-kinase_dim"/>
    <property type="match status" value="1"/>
</dbReference>
<accession>A0ABT0L4V0</accession>
<dbReference type="SUPFAM" id="SSF47226">
    <property type="entry name" value="Histidine-containing phosphotransfer domain, HPT domain"/>
    <property type="match status" value="1"/>
</dbReference>
<dbReference type="SUPFAM" id="SSF47384">
    <property type="entry name" value="Homodimeric domain of signal transducing histidine kinase"/>
    <property type="match status" value="1"/>
</dbReference>
<dbReference type="PROSITE" id="PS50109">
    <property type="entry name" value="HIS_KIN"/>
    <property type="match status" value="1"/>
</dbReference>
<dbReference type="InterPro" id="IPR036890">
    <property type="entry name" value="HATPase_C_sf"/>
</dbReference>
<dbReference type="Pfam" id="PF02518">
    <property type="entry name" value="HATPase_c"/>
    <property type="match status" value="1"/>
</dbReference>
<dbReference type="EMBL" id="JAKILK010000015">
    <property type="protein sequence ID" value="MCL1118767.1"/>
    <property type="molecule type" value="Genomic_DNA"/>
</dbReference>
<feature type="region of interest" description="Disordered" evidence="13">
    <location>
        <begin position="358"/>
        <end position="382"/>
    </location>
</feature>
<reference evidence="17 18" key="1">
    <citation type="submission" date="2022-01" db="EMBL/GenBank/DDBJ databases">
        <title>Whole genome-based taxonomy of the Shewanellaceae.</title>
        <authorList>
            <person name="Martin-Rodriguez A.J."/>
        </authorList>
    </citation>
    <scope>NUCLEOTIDE SEQUENCE [LARGE SCALE GENOMIC DNA]</scope>
    <source>
        <strain evidence="17 18">JCM 17801</strain>
    </source>
</reference>
<evidence type="ECO:0000256" key="9">
    <source>
        <dbReference type="ARBA" id="ARBA00022840"/>
    </source>
</evidence>
<dbReference type="Gene3D" id="2.30.30.40">
    <property type="entry name" value="SH3 Domains"/>
    <property type="match status" value="1"/>
</dbReference>
<dbReference type="PROSITE" id="PS50894">
    <property type="entry name" value="HPT"/>
    <property type="match status" value="1"/>
</dbReference>
<evidence type="ECO:0000256" key="6">
    <source>
        <dbReference type="ARBA" id="ARBA00022679"/>
    </source>
</evidence>
<dbReference type="InterPro" id="IPR008207">
    <property type="entry name" value="Sig_transdc_His_kin_Hpt_dom"/>
</dbReference>
<dbReference type="PANTHER" id="PTHR43395">
    <property type="entry name" value="SENSOR HISTIDINE KINASE CHEA"/>
    <property type="match status" value="1"/>
</dbReference>
<evidence type="ECO:0000256" key="5">
    <source>
        <dbReference type="ARBA" id="ARBA00022553"/>
    </source>
</evidence>
<keyword evidence="7" id="KW-0547">Nucleotide-binding</keyword>
<keyword evidence="6" id="KW-0808">Transferase</keyword>
<dbReference type="SMART" id="SM00260">
    <property type="entry name" value="CheW"/>
    <property type="match status" value="1"/>
</dbReference>
<dbReference type="InterPro" id="IPR004105">
    <property type="entry name" value="CheA-like_dim"/>
</dbReference>
<dbReference type="Pfam" id="PF01627">
    <property type="entry name" value="Hpt"/>
    <property type="match status" value="1"/>
</dbReference>
<evidence type="ECO:0000256" key="11">
    <source>
        <dbReference type="ARBA" id="ARBA00035100"/>
    </source>
</evidence>
<dbReference type="InterPro" id="IPR004358">
    <property type="entry name" value="Sig_transdc_His_kin-like_C"/>
</dbReference>
<dbReference type="Gene3D" id="1.10.287.560">
    <property type="entry name" value="Histidine kinase CheA-like, homodimeric domain"/>
    <property type="match status" value="1"/>
</dbReference>
<evidence type="ECO:0000256" key="13">
    <source>
        <dbReference type="SAM" id="MobiDB-lite"/>
    </source>
</evidence>
<dbReference type="Gene3D" id="1.20.120.160">
    <property type="entry name" value="HPT domain"/>
    <property type="match status" value="1"/>
</dbReference>
<protein>
    <recommendedName>
        <fullName evidence="3">Chemotaxis protein CheA</fullName>
        <ecNumber evidence="2">2.7.13.3</ecNumber>
    </recommendedName>
</protein>
<evidence type="ECO:0000256" key="8">
    <source>
        <dbReference type="ARBA" id="ARBA00022777"/>
    </source>
</evidence>
<comment type="function">
    <text evidence="11">Involved in the transmission of sensory signals from the chemoreceptors to the flagellar motors. CheA is autophosphorylated; it can transfer its phosphate group to either CheB or CheY.</text>
</comment>
<dbReference type="Pfam" id="PF01584">
    <property type="entry name" value="CheW"/>
    <property type="match status" value="1"/>
</dbReference>
<name>A0ABT0L4V0_9GAMM</name>
<dbReference type="PRINTS" id="PR00344">
    <property type="entry name" value="BCTRLSENSOR"/>
</dbReference>
<dbReference type="SMART" id="SM00387">
    <property type="entry name" value="HATPase_c"/>
    <property type="match status" value="1"/>
</dbReference>
<evidence type="ECO:0000259" key="14">
    <source>
        <dbReference type="PROSITE" id="PS50109"/>
    </source>
</evidence>
<feature type="domain" description="HPt" evidence="16">
    <location>
        <begin position="1"/>
        <end position="105"/>
    </location>
</feature>
<dbReference type="InterPro" id="IPR005467">
    <property type="entry name" value="His_kinase_dom"/>
</dbReference>
<evidence type="ECO:0000256" key="4">
    <source>
        <dbReference type="ARBA" id="ARBA00022500"/>
    </source>
</evidence>
<dbReference type="InterPro" id="IPR036097">
    <property type="entry name" value="HisK_dim/P_sf"/>
</dbReference>
<keyword evidence="9" id="KW-0067">ATP-binding</keyword>
<dbReference type="SMART" id="SM01231">
    <property type="entry name" value="H-kinase_dim"/>
    <property type="match status" value="1"/>
</dbReference>
<dbReference type="PROSITE" id="PS50851">
    <property type="entry name" value="CHEW"/>
    <property type="match status" value="1"/>
</dbReference>
<dbReference type="PANTHER" id="PTHR43395:SF10">
    <property type="entry name" value="CHEMOTAXIS PROTEIN CHEA"/>
    <property type="match status" value="1"/>
</dbReference>